<organism evidence="3 4">
    <name type="scientific">Tetradesmus obliquus</name>
    <name type="common">Green alga</name>
    <name type="synonym">Acutodesmus obliquus</name>
    <dbReference type="NCBI Taxonomy" id="3088"/>
    <lineage>
        <taxon>Eukaryota</taxon>
        <taxon>Viridiplantae</taxon>
        <taxon>Chlorophyta</taxon>
        <taxon>core chlorophytes</taxon>
        <taxon>Chlorophyceae</taxon>
        <taxon>CS clade</taxon>
        <taxon>Sphaeropleales</taxon>
        <taxon>Scenedesmaceae</taxon>
        <taxon>Tetradesmus</taxon>
    </lineage>
</organism>
<dbReference type="EMBL" id="CP126215">
    <property type="protein sequence ID" value="WIA17594.1"/>
    <property type="molecule type" value="Genomic_DNA"/>
</dbReference>
<gene>
    <name evidence="3" type="ORF">OEZ85_014415</name>
</gene>
<feature type="domain" description="FAS1" evidence="2">
    <location>
        <begin position="297"/>
        <end position="454"/>
    </location>
</feature>
<dbReference type="PROSITE" id="PS50213">
    <property type="entry name" value="FAS1"/>
    <property type="match status" value="2"/>
</dbReference>
<keyword evidence="1" id="KW-0732">Signal</keyword>
<dbReference type="SUPFAM" id="SSF82153">
    <property type="entry name" value="FAS1 domain"/>
    <property type="match status" value="2"/>
</dbReference>
<dbReference type="InterPro" id="IPR036378">
    <property type="entry name" value="FAS1_dom_sf"/>
</dbReference>
<dbReference type="InterPro" id="IPR000782">
    <property type="entry name" value="FAS1_domain"/>
</dbReference>
<protein>
    <recommendedName>
        <fullName evidence="2">FAS1 domain-containing protein</fullName>
    </recommendedName>
</protein>
<dbReference type="InterPro" id="IPR050904">
    <property type="entry name" value="Adhesion/Biosynth-related"/>
</dbReference>
<keyword evidence="4" id="KW-1185">Reference proteome</keyword>
<reference evidence="3 4" key="1">
    <citation type="submission" date="2023-05" db="EMBL/GenBank/DDBJ databases">
        <title>A 100% complete, gapless, phased diploid assembly of the Scenedesmus obliquus UTEX 3031 genome.</title>
        <authorList>
            <person name="Biondi T.C."/>
            <person name="Hanschen E.R."/>
            <person name="Kwon T."/>
            <person name="Eng W."/>
            <person name="Kruse C.P.S."/>
            <person name="Koehler S.I."/>
            <person name="Kunde Y."/>
            <person name="Gleasner C.D."/>
            <person name="You Mak K.T."/>
            <person name="Polle J."/>
            <person name="Hovde B.T."/>
            <person name="Starkenburg S.R."/>
        </authorList>
    </citation>
    <scope>NUCLEOTIDE SEQUENCE [LARGE SCALE GENOMIC DNA]</scope>
    <source>
        <strain evidence="3 4">DOE0152z</strain>
    </source>
</reference>
<sequence>MKATAGLCLGLLALAAVLAAGQDVSPNTVVTASEKRWWKGYNGGQPNKMTPEQIQKCFYSNTPYLPSGKGPDHGVPRTILSKCHYKPWTSKMHKCHSKSCYNPCPNPPPYVPTAWDYISNNPDMTTLTALLKLTGLNVKFEGCFAGTLLAPNNEAFAKLFAQMKVDILDPAYAAYAAAFATRIINYHTLIARVYARDVAAGVGSWPYTTLYGSINGEHRVRIKTININPICPRPNCTELYTFAPVLRKKAAVLLIHYTAEEGEQGDSNVANFVAWDKLTYCGGVIHTINNVLLPDDVYPSLQALLAGKQLTTLTTVLTGIEAANPGFIQALEQTPATLALPTDAAFAAMPAGVPPKYYLDILQFHQCPVKAQDQLLYARFKSAFNPCLTGLGAAQNNNGLKLTYNYKDYGNDLVIPPAMKITYTSVPSVPGTSKIAMADITTPVGASHIVEAVLIPPTVPLN</sequence>
<feature type="domain" description="FAS1" evidence="2">
    <location>
        <begin position="111"/>
        <end position="292"/>
    </location>
</feature>
<evidence type="ECO:0000313" key="3">
    <source>
        <dbReference type="EMBL" id="WIA17594.1"/>
    </source>
</evidence>
<proteinExistence type="predicted"/>
<dbReference type="SMART" id="SM00554">
    <property type="entry name" value="FAS1"/>
    <property type="match status" value="2"/>
</dbReference>
<dbReference type="Proteomes" id="UP001244341">
    <property type="component" value="Chromosome 8b"/>
</dbReference>
<evidence type="ECO:0000313" key="4">
    <source>
        <dbReference type="Proteomes" id="UP001244341"/>
    </source>
</evidence>
<feature type="chain" id="PRO_5046644677" description="FAS1 domain-containing protein" evidence="1">
    <location>
        <begin position="20"/>
        <end position="462"/>
    </location>
</feature>
<dbReference type="PANTHER" id="PTHR10900">
    <property type="entry name" value="PERIOSTIN-RELATED"/>
    <property type="match status" value="1"/>
</dbReference>
<dbReference type="Pfam" id="PF02469">
    <property type="entry name" value="Fasciclin"/>
    <property type="match status" value="2"/>
</dbReference>
<name>A0ABY8U895_TETOB</name>
<accession>A0ABY8U895</accession>
<dbReference type="PANTHER" id="PTHR10900:SF77">
    <property type="entry name" value="FI19380P1"/>
    <property type="match status" value="1"/>
</dbReference>
<feature type="signal peptide" evidence="1">
    <location>
        <begin position="1"/>
        <end position="19"/>
    </location>
</feature>
<evidence type="ECO:0000256" key="1">
    <source>
        <dbReference type="SAM" id="SignalP"/>
    </source>
</evidence>
<dbReference type="Gene3D" id="2.30.180.10">
    <property type="entry name" value="FAS1 domain"/>
    <property type="match status" value="2"/>
</dbReference>
<evidence type="ECO:0000259" key="2">
    <source>
        <dbReference type="PROSITE" id="PS50213"/>
    </source>
</evidence>